<feature type="domain" description="Thiol:disulfide interchange protein DsbD N-terminal" evidence="2">
    <location>
        <begin position="51"/>
        <end position="156"/>
    </location>
</feature>
<dbReference type="Proteomes" id="UP000252023">
    <property type="component" value="Chromosome"/>
</dbReference>
<dbReference type="AlphaFoldDB" id="A0A344PHB7"/>
<name>A0A344PHB7_9RHOB</name>
<evidence type="ECO:0000259" key="2">
    <source>
        <dbReference type="Pfam" id="PF11412"/>
    </source>
</evidence>
<protein>
    <recommendedName>
        <fullName evidence="2">Thiol:disulfide interchange protein DsbD N-terminal domain-containing protein</fullName>
    </recommendedName>
</protein>
<dbReference type="InterPro" id="IPR028250">
    <property type="entry name" value="DsbDN"/>
</dbReference>
<dbReference type="OrthoDB" id="9811036at2"/>
<evidence type="ECO:0000313" key="3">
    <source>
        <dbReference type="EMBL" id="AXC48772.1"/>
    </source>
</evidence>
<sequence>MQIRLFHAAAAVLTVLAIAGGAAAAPGTGQTGAPTVPGLASAALLPGWITAAGTRMIALDLQLQPGWKTYWRAPGDAGIPPEFDWAGSTNQGAVVFHWPAPEVIDSNGTRTLGFHDRLVLPIEVAPAAPGAPPDLKVAIDFGLCREICVPAHVTLTAPPPGAAPDPVIEAALEAAPLRLSGQAACHVSPIADGLRIDAAVRQDLGPQPKAALELMTPPGAPPVWVSEAEVSVDGPTITAAADFVPPSGEPFDLDPSQVRLTLIDADGRAVEVDGCAG</sequence>
<dbReference type="RefSeq" id="WP_114075091.1">
    <property type="nucleotide sequence ID" value="NZ_CP030918.1"/>
</dbReference>
<gene>
    <name evidence="3" type="ORF">DRW48_02865</name>
</gene>
<evidence type="ECO:0000256" key="1">
    <source>
        <dbReference type="SAM" id="SignalP"/>
    </source>
</evidence>
<feature type="chain" id="PRO_5016889763" description="Thiol:disulfide interchange protein DsbD N-terminal domain-containing protein" evidence="1">
    <location>
        <begin position="25"/>
        <end position="277"/>
    </location>
</feature>
<dbReference type="Pfam" id="PF11412">
    <property type="entry name" value="DsbD_N"/>
    <property type="match status" value="1"/>
</dbReference>
<dbReference type="KEGG" id="pars:DRW48_02865"/>
<keyword evidence="1" id="KW-0732">Signal</keyword>
<evidence type="ECO:0000313" key="4">
    <source>
        <dbReference type="Proteomes" id="UP000252023"/>
    </source>
</evidence>
<organism evidence="3 4">
    <name type="scientific">Paracoccus suum</name>
    <dbReference type="NCBI Taxonomy" id="2259340"/>
    <lineage>
        <taxon>Bacteria</taxon>
        <taxon>Pseudomonadati</taxon>
        <taxon>Pseudomonadota</taxon>
        <taxon>Alphaproteobacteria</taxon>
        <taxon>Rhodobacterales</taxon>
        <taxon>Paracoccaceae</taxon>
        <taxon>Paracoccus</taxon>
    </lineage>
</organism>
<feature type="signal peptide" evidence="1">
    <location>
        <begin position="1"/>
        <end position="24"/>
    </location>
</feature>
<reference evidence="4" key="1">
    <citation type="submission" date="2018-07" db="EMBL/GenBank/DDBJ databases">
        <title>Genome sequencing of Paracoccus sp. SC2-6.</title>
        <authorList>
            <person name="Heo J."/>
            <person name="Kim S.-J."/>
            <person name="Kwon S.-W."/>
        </authorList>
    </citation>
    <scope>NUCLEOTIDE SEQUENCE [LARGE SCALE GENOMIC DNA]</scope>
    <source>
        <strain evidence="4">SC2-6</strain>
    </source>
</reference>
<keyword evidence="4" id="KW-1185">Reference proteome</keyword>
<accession>A0A344PHB7</accession>
<dbReference type="EMBL" id="CP030918">
    <property type="protein sequence ID" value="AXC48772.1"/>
    <property type="molecule type" value="Genomic_DNA"/>
</dbReference>
<proteinExistence type="predicted"/>